<organism evidence="4 5">
    <name type="scientific">Ferrimonas sediminum</name>
    <dbReference type="NCBI Taxonomy" id="718193"/>
    <lineage>
        <taxon>Bacteria</taxon>
        <taxon>Pseudomonadati</taxon>
        <taxon>Pseudomonadota</taxon>
        <taxon>Gammaproteobacteria</taxon>
        <taxon>Alteromonadales</taxon>
        <taxon>Ferrimonadaceae</taxon>
        <taxon>Ferrimonas</taxon>
    </lineage>
</organism>
<dbReference type="InterPro" id="IPR011990">
    <property type="entry name" value="TPR-like_helical_dom_sf"/>
</dbReference>
<name>A0A1G8LZN8_9GAMM</name>
<dbReference type="NCBIfam" id="TIGR02521">
    <property type="entry name" value="type_IV_pilW"/>
    <property type="match status" value="1"/>
</dbReference>
<evidence type="ECO:0000313" key="4">
    <source>
        <dbReference type="EMBL" id="SDI61174.1"/>
    </source>
</evidence>
<dbReference type="AlphaFoldDB" id="A0A1G8LZN8"/>
<evidence type="ECO:0000313" key="5">
    <source>
        <dbReference type="Proteomes" id="UP000199527"/>
    </source>
</evidence>
<dbReference type="PROSITE" id="PS50005">
    <property type="entry name" value="TPR"/>
    <property type="match status" value="2"/>
</dbReference>
<keyword evidence="5" id="KW-1185">Reference proteome</keyword>
<gene>
    <name evidence="4" type="ORF">SAMN04488540_102220</name>
</gene>
<evidence type="ECO:0000256" key="1">
    <source>
        <dbReference type="ARBA" id="ARBA00022737"/>
    </source>
</evidence>
<dbReference type="RefSeq" id="WP_090362029.1">
    <property type="nucleotide sequence ID" value="NZ_FNEM01000002.1"/>
</dbReference>
<dbReference type="PANTHER" id="PTHR16193:SF0">
    <property type="entry name" value="TETRATRICOPEPTIDE REPEAT PROTEIN 27"/>
    <property type="match status" value="1"/>
</dbReference>
<protein>
    <submittedName>
        <fullName evidence="4">Type IV pilus assembly protein PilF</fullName>
    </submittedName>
</protein>
<dbReference type="Pfam" id="PF13432">
    <property type="entry name" value="TPR_16"/>
    <property type="match status" value="1"/>
</dbReference>
<dbReference type="Proteomes" id="UP000199527">
    <property type="component" value="Unassembled WGS sequence"/>
</dbReference>
<keyword evidence="1" id="KW-0677">Repeat</keyword>
<dbReference type="SUPFAM" id="SSF48452">
    <property type="entry name" value="TPR-like"/>
    <property type="match status" value="1"/>
</dbReference>
<keyword evidence="2 3" id="KW-0802">TPR repeat</keyword>
<feature type="repeat" description="TPR" evidence="3">
    <location>
        <begin position="40"/>
        <end position="73"/>
    </location>
</feature>
<evidence type="ECO:0000256" key="3">
    <source>
        <dbReference type="PROSITE-ProRule" id="PRU00339"/>
    </source>
</evidence>
<proteinExistence type="predicted"/>
<dbReference type="SMART" id="SM00028">
    <property type="entry name" value="TPR"/>
    <property type="match status" value="5"/>
</dbReference>
<dbReference type="Pfam" id="PF14559">
    <property type="entry name" value="TPR_19"/>
    <property type="match status" value="1"/>
</dbReference>
<dbReference type="InterPro" id="IPR044244">
    <property type="entry name" value="TTC27/Emw1"/>
</dbReference>
<dbReference type="EMBL" id="FNEM01000002">
    <property type="protein sequence ID" value="SDI61174.1"/>
    <property type="molecule type" value="Genomic_DNA"/>
</dbReference>
<dbReference type="PANTHER" id="PTHR16193">
    <property type="entry name" value="TETRATRICOPEPTIDE REPEAT PROTEIN 27"/>
    <property type="match status" value="1"/>
</dbReference>
<evidence type="ECO:0000256" key="2">
    <source>
        <dbReference type="ARBA" id="ARBA00022803"/>
    </source>
</evidence>
<feature type="repeat" description="TPR" evidence="3">
    <location>
        <begin position="144"/>
        <end position="177"/>
    </location>
</feature>
<dbReference type="InterPro" id="IPR019734">
    <property type="entry name" value="TPR_rpt"/>
</dbReference>
<sequence length="257" mass="28953">MKAWMAIGISMVLWGCVSQTTLDGRQVTQTDPAVEAEQAARERVALALGYLERGDLEAAKRNLDRALEHQPQSESALLTLAYYFEQVQETAQAGVVYRRVIDLHPHSADARNNYGVFLCRQGEWPQSERQLLAAIELPDYAKQGKSYENLARCALKAGLAEPAQQYFQMALKYDPGRTDLWLELAELAFRQQDYPQARLALSQYHAMNAASAATLWLGVEIESRANHKKAAQRFGAQLLVNYPESEQAKAYRAKNYQ</sequence>
<dbReference type="InterPro" id="IPR013360">
    <property type="entry name" value="Pilus_4_PilW"/>
</dbReference>
<reference evidence="5" key="1">
    <citation type="submission" date="2016-10" db="EMBL/GenBank/DDBJ databases">
        <authorList>
            <person name="Varghese N."/>
            <person name="Submissions S."/>
        </authorList>
    </citation>
    <scope>NUCLEOTIDE SEQUENCE [LARGE SCALE GENOMIC DNA]</scope>
    <source>
        <strain evidence="5">DSM 23317</strain>
    </source>
</reference>
<dbReference type="Gene3D" id="1.25.40.10">
    <property type="entry name" value="Tetratricopeptide repeat domain"/>
    <property type="match status" value="1"/>
</dbReference>
<dbReference type="OrthoDB" id="9814042at2"/>
<accession>A0A1G8LZN8</accession>